<dbReference type="KEGG" id="lgi:LOTGIDRAFT_165425"/>
<name>V4A125_LOTGI</name>
<reference evidence="1 2" key="1">
    <citation type="journal article" date="2013" name="Nature">
        <title>Insights into bilaterian evolution from three spiralian genomes.</title>
        <authorList>
            <person name="Simakov O."/>
            <person name="Marletaz F."/>
            <person name="Cho S.J."/>
            <person name="Edsinger-Gonzales E."/>
            <person name="Havlak P."/>
            <person name="Hellsten U."/>
            <person name="Kuo D.H."/>
            <person name="Larsson T."/>
            <person name="Lv J."/>
            <person name="Arendt D."/>
            <person name="Savage R."/>
            <person name="Osoegawa K."/>
            <person name="de Jong P."/>
            <person name="Grimwood J."/>
            <person name="Chapman J.A."/>
            <person name="Shapiro H."/>
            <person name="Aerts A."/>
            <person name="Otillar R.P."/>
            <person name="Terry A.Y."/>
            <person name="Boore J.L."/>
            <person name="Grigoriev I.V."/>
            <person name="Lindberg D.R."/>
            <person name="Seaver E.C."/>
            <person name="Weisblat D.A."/>
            <person name="Putnam N.H."/>
            <person name="Rokhsar D.S."/>
        </authorList>
    </citation>
    <scope>NUCLEOTIDE SEQUENCE [LARGE SCALE GENOMIC DNA]</scope>
</reference>
<evidence type="ECO:0008006" key="3">
    <source>
        <dbReference type="Google" id="ProtNLM"/>
    </source>
</evidence>
<proteinExistence type="predicted"/>
<dbReference type="CTD" id="20240045"/>
<dbReference type="AlphaFoldDB" id="V4A125"/>
<keyword evidence="2" id="KW-1185">Reference proteome</keyword>
<evidence type="ECO:0000313" key="2">
    <source>
        <dbReference type="Proteomes" id="UP000030746"/>
    </source>
</evidence>
<sequence>MHLVRGFQNIGRTKFIVSLEKPADVNIFIDWFGNGTQIVPAVKFTITRANQVEELNRKPDIKITIYGAPYELDPKYILSKINTYCTLAKIKRCTWRGYPNMYNGVHLIFTPEIKKPIPNNLIINGIRITVKYDDQPQPARRCFCCGGENHLAAMCPTNAAPGPRPQTINNKSLYNAVASSLPGPSFTAMSFDPTRSNEESTTNQQHRIIQFDPIQLPTTTTTNNYLVCDISIRWKRTLTCHLPTYLQCGSEFASRTDMFQVWRRWTCPKPMPEPWPQTPNMALNEQYRSGTIF</sequence>
<dbReference type="HOGENOM" id="CLU_950893_0_0_1"/>
<dbReference type="GeneID" id="20240045"/>
<accession>V4A125</accession>
<protein>
    <recommendedName>
        <fullName evidence="3">CCHC-type domain-containing protein</fullName>
    </recommendedName>
</protein>
<gene>
    <name evidence="1" type="ORF">LOTGIDRAFT_165425</name>
</gene>
<dbReference type="Proteomes" id="UP000030746">
    <property type="component" value="Unassembled WGS sequence"/>
</dbReference>
<organism evidence="1 2">
    <name type="scientific">Lottia gigantea</name>
    <name type="common">Giant owl limpet</name>
    <dbReference type="NCBI Taxonomy" id="225164"/>
    <lineage>
        <taxon>Eukaryota</taxon>
        <taxon>Metazoa</taxon>
        <taxon>Spiralia</taxon>
        <taxon>Lophotrochozoa</taxon>
        <taxon>Mollusca</taxon>
        <taxon>Gastropoda</taxon>
        <taxon>Patellogastropoda</taxon>
        <taxon>Lottioidea</taxon>
        <taxon>Lottiidae</taxon>
        <taxon>Lottia</taxon>
    </lineage>
</organism>
<dbReference type="RefSeq" id="XP_009060688.1">
    <property type="nucleotide sequence ID" value="XM_009062440.1"/>
</dbReference>
<dbReference type="EMBL" id="KB202656">
    <property type="protein sequence ID" value="ESO88640.1"/>
    <property type="molecule type" value="Genomic_DNA"/>
</dbReference>
<evidence type="ECO:0000313" key="1">
    <source>
        <dbReference type="EMBL" id="ESO88640.1"/>
    </source>
</evidence>